<dbReference type="Proteomes" id="UP001259239">
    <property type="component" value="Unassembled WGS sequence"/>
</dbReference>
<proteinExistence type="predicted"/>
<name>A0AAP5JWN9_9BACL</name>
<comment type="caution">
    <text evidence="1">The sequence shown here is derived from an EMBL/GenBank/DDBJ whole genome shotgun (WGS) entry which is preliminary data.</text>
</comment>
<protein>
    <submittedName>
        <fullName evidence="1">Uncharacterized protein</fullName>
    </submittedName>
</protein>
<accession>A0AAP5JWN9</accession>
<reference evidence="1" key="2">
    <citation type="submission" date="2023-03" db="EMBL/GenBank/DDBJ databases">
        <authorList>
            <person name="Obshta O."/>
            <person name="Zabrodski M.W."/>
            <person name="Soomro T."/>
            <person name="Wilson G."/>
            <person name="Masood F."/>
            <person name="Thebeau J."/>
            <person name="Bezerra Da Silva M.C."/>
            <person name="Raza F."/>
            <person name="Biganski S."/>
            <person name="Jose M."/>
            <person name="Camilli M."/>
            <person name="Kozii I.V."/>
            <person name="Kozii R.V."/>
            <person name="Simko E."/>
            <person name="Wood S.C."/>
        </authorList>
    </citation>
    <scope>NUCLEOTIDE SEQUENCE</scope>
    <source>
        <strain evidence="1">PL001</strain>
    </source>
</reference>
<organism evidence="1 2">
    <name type="scientific">Paenibacillus larvae</name>
    <dbReference type="NCBI Taxonomy" id="1464"/>
    <lineage>
        <taxon>Bacteria</taxon>
        <taxon>Bacillati</taxon>
        <taxon>Bacillota</taxon>
        <taxon>Bacilli</taxon>
        <taxon>Bacillales</taxon>
        <taxon>Paenibacillaceae</taxon>
        <taxon>Paenibacillus</taxon>
    </lineage>
</organism>
<dbReference type="RefSeq" id="WP_144029639.1">
    <property type="nucleotide sequence ID" value="NZ_CBCRXL010000044.1"/>
</dbReference>
<sequence length="93" mass="10395">MKYKYLYSLYMGFIVICSQHYAKFGGSWYGGVYPPFYVATLNVGEGITKYDYIGSNKSHTWYHFYSSSGTKYPALYVGSGGYSTTAGAVVTVR</sequence>
<evidence type="ECO:0000313" key="1">
    <source>
        <dbReference type="EMBL" id="MDT2253037.1"/>
    </source>
</evidence>
<dbReference type="EMBL" id="JARQGV010000004">
    <property type="protein sequence ID" value="MDT2253037.1"/>
    <property type="molecule type" value="Genomic_DNA"/>
</dbReference>
<reference evidence="1" key="1">
    <citation type="journal article" date="2023" name="J. Vet. Diagn. Invest.">
        <title>Oxytetracycline-resistant Paenibacillus larvae identified in commercial beekeeping operations in Saskatchewan using pooled honey sampling.</title>
        <authorList>
            <person name="Obshta O."/>
            <person name="Zabrodski M.W."/>
            <person name="Soomro T."/>
            <person name="Wilson G."/>
            <person name="Masood F."/>
            <person name="Thebeau J."/>
            <person name="Silva M.C.B."/>
            <person name="Biganski S."/>
            <person name="Kozii I.V."/>
            <person name="Koziy R.V."/>
            <person name="Raza M.F."/>
            <person name="Jose M.S."/>
            <person name="Simko E."/>
            <person name="Wood S.C."/>
        </authorList>
    </citation>
    <scope>NUCLEOTIDE SEQUENCE</scope>
    <source>
        <strain evidence="1">PL001</strain>
    </source>
</reference>
<evidence type="ECO:0000313" key="2">
    <source>
        <dbReference type="Proteomes" id="UP001259239"/>
    </source>
</evidence>
<gene>
    <name evidence="1" type="ORF">P7H09_17770</name>
</gene>
<dbReference type="AlphaFoldDB" id="A0AAP5JWN9"/>